<evidence type="ECO:0000313" key="12">
    <source>
        <dbReference type="Proteomes" id="UP001608902"/>
    </source>
</evidence>
<proteinExistence type="inferred from homology"/>
<keyword evidence="10" id="KW-0010">Activator</keyword>
<dbReference type="FunFam" id="2.40.320.10:FF:000013">
    <property type="entry name" value="Mediator of RNA polymerase II transcription subunit 18"/>
    <property type="match status" value="1"/>
</dbReference>
<evidence type="ECO:0000256" key="9">
    <source>
        <dbReference type="ARBA" id="ARBA00032012"/>
    </source>
</evidence>
<evidence type="ECO:0000256" key="10">
    <source>
        <dbReference type="RuleBase" id="RU364150"/>
    </source>
</evidence>
<dbReference type="GO" id="GO:0005634">
    <property type="term" value="C:nucleus"/>
    <property type="evidence" value="ECO:0007669"/>
    <property type="project" value="UniProtKB-SubCell"/>
</dbReference>
<dbReference type="EMBL" id="JBGFUD010001220">
    <property type="protein sequence ID" value="MFH4975960.1"/>
    <property type="molecule type" value="Genomic_DNA"/>
</dbReference>
<dbReference type="InterPro" id="IPR019095">
    <property type="entry name" value="Mediator_Med18"/>
</dbReference>
<evidence type="ECO:0000256" key="2">
    <source>
        <dbReference type="ARBA" id="ARBA00009814"/>
    </source>
</evidence>
<dbReference type="Gene3D" id="2.40.320.10">
    <property type="entry name" value="Hypothetical Protein Pfu-838710-001"/>
    <property type="match status" value="1"/>
</dbReference>
<reference evidence="11 12" key="1">
    <citation type="submission" date="2024-08" db="EMBL/GenBank/DDBJ databases">
        <title>Gnathostoma spinigerum genome.</title>
        <authorList>
            <person name="Gonzalez-Bertolin B."/>
            <person name="Monzon S."/>
            <person name="Zaballos A."/>
            <person name="Jimenez P."/>
            <person name="Dekumyoy P."/>
            <person name="Varona S."/>
            <person name="Cuesta I."/>
            <person name="Sumanam S."/>
            <person name="Adisakwattana P."/>
            <person name="Gasser R.B."/>
            <person name="Hernandez-Gonzalez A."/>
            <person name="Young N.D."/>
            <person name="Perteguer M.J."/>
        </authorList>
    </citation>
    <scope>NUCLEOTIDE SEQUENCE [LARGE SCALE GENOMIC DNA]</scope>
    <source>
        <strain evidence="11">AL3</strain>
        <tissue evidence="11">Liver</tissue>
    </source>
</reference>
<evidence type="ECO:0000313" key="11">
    <source>
        <dbReference type="EMBL" id="MFH4975960.1"/>
    </source>
</evidence>
<dbReference type="PANTHER" id="PTHR13321">
    <property type="entry name" value="MEDIATOR OF RNA POLYMERASE II TRANSCRIPTION, SUBUNIT 18"/>
    <property type="match status" value="1"/>
</dbReference>
<keyword evidence="5 10" id="KW-0805">Transcription regulation</keyword>
<evidence type="ECO:0000256" key="3">
    <source>
        <dbReference type="ARBA" id="ARBA00011837"/>
    </source>
</evidence>
<comment type="subcellular location">
    <subcellularLocation>
        <location evidence="1 10">Nucleus</location>
    </subcellularLocation>
</comment>
<name>A0ABD6EI27_9BILA</name>
<evidence type="ECO:0000256" key="5">
    <source>
        <dbReference type="ARBA" id="ARBA00023015"/>
    </source>
</evidence>
<keyword evidence="7 10" id="KW-0539">Nucleus</keyword>
<comment type="similarity">
    <text evidence="2 10">Belongs to the Mediator complex subunit 18 family.</text>
</comment>
<dbReference type="PANTHER" id="PTHR13321:SF2">
    <property type="entry name" value="MEDIATOR OF RNA POLYMERASE II TRANSCRIPTION SUBUNIT 18"/>
    <property type="match status" value="1"/>
</dbReference>
<protein>
    <recommendedName>
        <fullName evidence="4 10">Mediator of RNA polymerase II transcription subunit 18</fullName>
    </recommendedName>
    <alternativeName>
        <fullName evidence="9 10">Mediator complex subunit 18</fullName>
    </alternativeName>
</protein>
<dbReference type="Proteomes" id="UP001608902">
    <property type="component" value="Unassembled WGS sequence"/>
</dbReference>
<keyword evidence="12" id="KW-1185">Reference proteome</keyword>
<evidence type="ECO:0000256" key="6">
    <source>
        <dbReference type="ARBA" id="ARBA00023163"/>
    </source>
</evidence>
<comment type="caution">
    <text evidence="11">The sequence shown here is derived from an EMBL/GenBank/DDBJ whole genome shotgun (WGS) entry which is preliminary data.</text>
</comment>
<evidence type="ECO:0000256" key="1">
    <source>
        <dbReference type="ARBA" id="ARBA00004123"/>
    </source>
</evidence>
<gene>
    <name evidence="10" type="primary">MED18</name>
    <name evidence="11" type="ORF">AB6A40_002669</name>
</gene>
<comment type="subunit">
    <text evidence="3 10">Component of the Mediator complex.</text>
</comment>
<sequence length="218" mass="25311">MQETQSDHRIWKTVNVPQSYQSKECVLYGSVLKENEDQLVQRLRGLCDPGQAEFSEHEMIFSLRTGQDPDVTVRLRRKFGGPDANSFQWHFRYIGAPEPDVACPTIIRKSIDSLIYSHNMMEFVKTLGLRMDYEYIAKGHMFTKGSIKIVISTITRTEKTGKYDQDVLKPLSESLLVEMSVILPDSKEYMSTAKMLRDFADQLLPICDMQKVEYWRRL</sequence>
<comment type="function">
    <text evidence="8 10">Component of the Mediator complex, a coactivator involved in the regulated transcription of nearly all RNA polymerase II-dependent genes. Mediator functions as a bridge to convey information from gene-specific regulatory proteins to the basal RNA polymerase II transcription machinery. Mediator is recruited to promoters by direct interactions with regulatory proteins and serves as a scaffold for the assembly of a functional preinitiation complex with RNA polymerase II and the general transcription factors.</text>
</comment>
<evidence type="ECO:0000256" key="7">
    <source>
        <dbReference type="ARBA" id="ARBA00023242"/>
    </source>
</evidence>
<dbReference type="Pfam" id="PF09637">
    <property type="entry name" value="Med18"/>
    <property type="match status" value="1"/>
</dbReference>
<evidence type="ECO:0000256" key="8">
    <source>
        <dbReference type="ARBA" id="ARBA00025687"/>
    </source>
</evidence>
<evidence type="ECO:0000256" key="4">
    <source>
        <dbReference type="ARBA" id="ARBA00019612"/>
    </source>
</evidence>
<dbReference type="AlphaFoldDB" id="A0ABD6EI27"/>
<keyword evidence="6 10" id="KW-0804">Transcription</keyword>
<accession>A0ABD6EI27</accession>
<organism evidence="11 12">
    <name type="scientific">Gnathostoma spinigerum</name>
    <dbReference type="NCBI Taxonomy" id="75299"/>
    <lineage>
        <taxon>Eukaryota</taxon>
        <taxon>Metazoa</taxon>
        <taxon>Ecdysozoa</taxon>
        <taxon>Nematoda</taxon>
        <taxon>Chromadorea</taxon>
        <taxon>Rhabditida</taxon>
        <taxon>Spirurina</taxon>
        <taxon>Gnathostomatomorpha</taxon>
        <taxon>Gnathostomatoidea</taxon>
        <taxon>Gnathostomatidae</taxon>
        <taxon>Gnathostoma</taxon>
    </lineage>
</organism>